<dbReference type="AlphaFoldDB" id="A0A448ZPP1"/>
<name>A0A448ZPP1_9STRA</name>
<dbReference type="EMBL" id="CAACVS010000603">
    <property type="protein sequence ID" value="VEU44011.1"/>
    <property type="molecule type" value="Genomic_DNA"/>
</dbReference>
<protein>
    <submittedName>
        <fullName evidence="1">Uncharacterized protein</fullName>
    </submittedName>
</protein>
<accession>A0A448ZPP1</accession>
<dbReference type="Proteomes" id="UP000291116">
    <property type="component" value="Unassembled WGS sequence"/>
</dbReference>
<proteinExistence type="predicted"/>
<reference evidence="1 2" key="1">
    <citation type="submission" date="2019-01" db="EMBL/GenBank/DDBJ databases">
        <authorList>
            <person name="Ferrante I. M."/>
        </authorList>
    </citation>
    <scope>NUCLEOTIDE SEQUENCE [LARGE SCALE GENOMIC DNA]</scope>
    <source>
        <strain evidence="1 2">B856</strain>
    </source>
</reference>
<sequence>MGSAPSGRPTRRTPTSLWNADSRSTLTGLYGINCTVSPGTKKSAHSDLLPSFELLDSSVVSPRQRAPEAASLPLVLLLLVGSEDRRVQYNSPPLLPASPPPTSEANFSEDLLPVFFLSPVSVSGVGSDPEVGTTFHVSIGAGIDPPDHGRLAGPVFSVDPIADARVRDSSVQEDRSIEELFANRLVDGIVVSADSVRASCCDTLRRQKR</sequence>
<gene>
    <name evidence="1" type="ORF">PSNMU_V1.4_AUG-EV-PASAV3_0109760</name>
</gene>
<keyword evidence="2" id="KW-1185">Reference proteome</keyword>
<evidence type="ECO:0000313" key="2">
    <source>
        <dbReference type="Proteomes" id="UP000291116"/>
    </source>
</evidence>
<organism evidence="1 2">
    <name type="scientific">Pseudo-nitzschia multistriata</name>
    <dbReference type="NCBI Taxonomy" id="183589"/>
    <lineage>
        <taxon>Eukaryota</taxon>
        <taxon>Sar</taxon>
        <taxon>Stramenopiles</taxon>
        <taxon>Ochrophyta</taxon>
        <taxon>Bacillariophyta</taxon>
        <taxon>Bacillariophyceae</taxon>
        <taxon>Bacillariophycidae</taxon>
        <taxon>Bacillariales</taxon>
        <taxon>Bacillariaceae</taxon>
        <taxon>Pseudo-nitzschia</taxon>
    </lineage>
</organism>
<evidence type="ECO:0000313" key="1">
    <source>
        <dbReference type="EMBL" id="VEU44011.1"/>
    </source>
</evidence>